<keyword evidence="4" id="KW-0732">Signal</keyword>
<comment type="similarity">
    <text evidence="2">Belongs to the GerABKC lipoprotein family.</text>
</comment>
<dbReference type="InterPro" id="IPR046953">
    <property type="entry name" value="Spore_GerAC-like_C"/>
</dbReference>
<keyword evidence="6" id="KW-0564">Palmitate</keyword>
<evidence type="ECO:0000259" key="10">
    <source>
        <dbReference type="Pfam" id="PF25198"/>
    </source>
</evidence>
<dbReference type="Gene3D" id="3.30.300.210">
    <property type="entry name" value="Nutrient germinant receptor protein C, domain 3"/>
    <property type="match status" value="1"/>
</dbReference>
<protein>
    <submittedName>
        <fullName evidence="11">Ger(X)C family spore germination protein</fullName>
    </submittedName>
</protein>
<evidence type="ECO:0000256" key="2">
    <source>
        <dbReference type="ARBA" id="ARBA00007886"/>
    </source>
</evidence>
<dbReference type="NCBIfam" id="TIGR02887">
    <property type="entry name" value="spore_ger_x_C"/>
    <property type="match status" value="1"/>
</dbReference>
<accession>A0A841U735</accession>
<sequence>MSRGRRAVAAACASLLALLLAGCWDRRELNELGISMAMGIDRAGDQYEVTVQVVQPGEVTQKDGQSGRAPVTVYKASGATLFEALRRMTNDSPRKIYSSHLRFAIFGEEAARQGIGDALDLLSRDNELRTDFYLLVAKGTTAENVLDILTPMEKIPANKVYRSIDMSERNGGFTAAVSLDEFISVYVSDGKEPTVGGVEVAGSDEAGRFRENVKTIRPAARILNAGLAVFREDKLVGWLNEAESRGYNIVVGNVKKAVDHVACPQGGNVALEWVDSTSKLRGSVRNGAPRLKVDVRVEENIGEVQCALDLNRSSDIRELERRAEQRVEELARQAVEAMQKTYGSDVFGFGEAIHRSDPRAWRSLKKDWEEAFKSARVDVKATVKIRRSGTIVDSMRKKKGE</sequence>
<organism evidence="11 12">
    <name type="scientific">Cohnella xylanilytica</name>
    <dbReference type="NCBI Taxonomy" id="557555"/>
    <lineage>
        <taxon>Bacteria</taxon>
        <taxon>Bacillati</taxon>
        <taxon>Bacillota</taxon>
        <taxon>Bacilli</taxon>
        <taxon>Bacillales</taxon>
        <taxon>Paenibacillaceae</taxon>
        <taxon>Cohnella</taxon>
    </lineage>
</organism>
<evidence type="ECO:0000256" key="6">
    <source>
        <dbReference type="ARBA" id="ARBA00023139"/>
    </source>
</evidence>
<evidence type="ECO:0000256" key="1">
    <source>
        <dbReference type="ARBA" id="ARBA00004635"/>
    </source>
</evidence>
<evidence type="ECO:0000256" key="5">
    <source>
        <dbReference type="ARBA" id="ARBA00023136"/>
    </source>
</evidence>
<dbReference type="GO" id="GO:0016020">
    <property type="term" value="C:membrane"/>
    <property type="evidence" value="ECO:0007669"/>
    <property type="project" value="UniProtKB-SubCell"/>
</dbReference>
<evidence type="ECO:0000259" key="9">
    <source>
        <dbReference type="Pfam" id="PF05504"/>
    </source>
</evidence>
<gene>
    <name evidence="11" type="ORF">H7B90_20540</name>
</gene>
<evidence type="ECO:0000313" key="12">
    <source>
        <dbReference type="Proteomes" id="UP000553776"/>
    </source>
</evidence>
<keyword evidence="8" id="KW-0175">Coiled coil</keyword>
<dbReference type="Gene3D" id="6.20.190.10">
    <property type="entry name" value="Nutrient germinant receptor protein C, domain 1"/>
    <property type="match status" value="1"/>
</dbReference>
<dbReference type="InterPro" id="IPR008844">
    <property type="entry name" value="Spore_GerAC-like"/>
</dbReference>
<evidence type="ECO:0000313" key="11">
    <source>
        <dbReference type="EMBL" id="MBB6693790.1"/>
    </source>
</evidence>
<comment type="caution">
    <text evidence="11">The sequence shown here is derived from an EMBL/GenBank/DDBJ whole genome shotgun (WGS) entry which is preliminary data.</text>
</comment>
<feature type="domain" description="Spore germination protein N-terminal" evidence="10">
    <location>
        <begin position="25"/>
        <end position="198"/>
    </location>
</feature>
<evidence type="ECO:0000256" key="7">
    <source>
        <dbReference type="ARBA" id="ARBA00023288"/>
    </source>
</evidence>
<evidence type="ECO:0000256" key="3">
    <source>
        <dbReference type="ARBA" id="ARBA00022544"/>
    </source>
</evidence>
<dbReference type="EMBL" id="JACJVR010000079">
    <property type="protein sequence ID" value="MBB6693790.1"/>
    <property type="molecule type" value="Genomic_DNA"/>
</dbReference>
<dbReference type="PANTHER" id="PTHR35789">
    <property type="entry name" value="SPORE GERMINATION PROTEIN B3"/>
    <property type="match status" value="1"/>
</dbReference>
<feature type="domain" description="Spore germination GerAC-like C-terminal" evidence="9">
    <location>
        <begin position="226"/>
        <end position="389"/>
    </location>
</feature>
<keyword evidence="7" id="KW-0449">Lipoprotein</keyword>
<keyword evidence="12" id="KW-1185">Reference proteome</keyword>
<dbReference type="Proteomes" id="UP000553776">
    <property type="component" value="Unassembled WGS sequence"/>
</dbReference>
<proteinExistence type="inferred from homology"/>
<reference evidence="11 12" key="1">
    <citation type="submission" date="2020-08" db="EMBL/GenBank/DDBJ databases">
        <title>Cohnella phylogeny.</title>
        <authorList>
            <person name="Dunlap C."/>
        </authorList>
    </citation>
    <scope>NUCLEOTIDE SEQUENCE [LARGE SCALE GENOMIC DNA]</scope>
    <source>
        <strain evidence="11 12">DSM 25239</strain>
    </source>
</reference>
<keyword evidence="3" id="KW-0309">Germination</keyword>
<dbReference type="GO" id="GO:0009847">
    <property type="term" value="P:spore germination"/>
    <property type="evidence" value="ECO:0007669"/>
    <property type="project" value="InterPro"/>
</dbReference>
<feature type="coiled-coil region" evidence="8">
    <location>
        <begin position="313"/>
        <end position="340"/>
    </location>
</feature>
<keyword evidence="5" id="KW-0472">Membrane</keyword>
<comment type="subcellular location">
    <subcellularLocation>
        <location evidence="1">Membrane</location>
        <topology evidence="1">Lipid-anchor</topology>
    </subcellularLocation>
</comment>
<name>A0A841U735_9BACL</name>
<dbReference type="AlphaFoldDB" id="A0A841U735"/>
<evidence type="ECO:0000256" key="8">
    <source>
        <dbReference type="SAM" id="Coils"/>
    </source>
</evidence>
<dbReference type="PANTHER" id="PTHR35789:SF1">
    <property type="entry name" value="SPORE GERMINATION PROTEIN B3"/>
    <property type="match status" value="1"/>
</dbReference>
<dbReference type="RefSeq" id="WP_185137766.1">
    <property type="nucleotide sequence ID" value="NZ_JACJVR010000079.1"/>
</dbReference>
<dbReference type="Pfam" id="PF05504">
    <property type="entry name" value="Spore_GerAC"/>
    <property type="match status" value="1"/>
</dbReference>
<dbReference type="Pfam" id="PF25198">
    <property type="entry name" value="Spore_GerAC_N"/>
    <property type="match status" value="1"/>
</dbReference>
<evidence type="ECO:0000256" key="4">
    <source>
        <dbReference type="ARBA" id="ARBA00022729"/>
    </source>
</evidence>
<dbReference type="PROSITE" id="PS51257">
    <property type="entry name" value="PROKAR_LIPOPROTEIN"/>
    <property type="match status" value="1"/>
</dbReference>
<dbReference type="InterPro" id="IPR038501">
    <property type="entry name" value="Spore_GerAC_C_sf"/>
</dbReference>
<dbReference type="InterPro" id="IPR057336">
    <property type="entry name" value="GerAC_N"/>
</dbReference>